<organism evidence="5 6">
    <name type="scientific">Anaerobaca lacustris</name>
    <dbReference type="NCBI Taxonomy" id="3044600"/>
    <lineage>
        <taxon>Bacteria</taxon>
        <taxon>Pseudomonadati</taxon>
        <taxon>Planctomycetota</taxon>
        <taxon>Phycisphaerae</taxon>
        <taxon>Sedimentisphaerales</taxon>
        <taxon>Anaerobacaceae</taxon>
        <taxon>Anaerobaca</taxon>
    </lineage>
</organism>
<comment type="caution">
    <text evidence="5">The sequence shown here is derived from an EMBL/GenBank/DDBJ whole genome shotgun (WGS) entry which is preliminary data.</text>
</comment>
<name>A0AAW6TXD1_9BACT</name>
<evidence type="ECO:0000256" key="3">
    <source>
        <dbReference type="SAM" id="SignalP"/>
    </source>
</evidence>
<feature type="chain" id="PRO_5043868561" evidence="3">
    <location>
        <begin position="30"/>
        <end position="778"/>
    </location>
</feature>
<dbReference type="Proteomes" id="UP001431776">
    <property type="component" value="Unassembled WGS sequence"/>
</dbReference>
<evidence type="ECO:0000256" key="1">
    <source>
        <dbReference type="ARBA" id="ARBA00004196"/>
    </source>
</evidence>
<keyword evidence="6" id="KW-1185">Reference proteome</keyword>
<evidence type="ECO:0000313" key="6">
    <source>
        <dbReference type="Proteomes" id="UP001431776"/>
    </source>
</evidence>
<evidence type="ECO:0000259" key="4">
    <source>
        <dbReference type="Pfam" id="PF07940"/>
    </source>
</evidence>
<evidence type="ECO:0000256" key="2">
    <source>
        <dbReference type="SAM" id="MobiDB-lite"/>
    </source>
</evidence>
<dbReference type="Gene3D" id="2.70.98.70">
    <property type="match status" value="1"/>
</dbReference>
<dbReference type="InterPro" id="IPR008929">
    <property type="entry name" value="Chondroitin_lyas"/>
</dbReference>
<comment type="subcellular location">
    <subcellularLocation>
        <location evidence="1">Cell envelope</location>
    </subcellularLocation>
</comment>
<dbReference type="AlphaFoldDB" id="A0AAW6TXD1"/>
<reference evidence="5" key="1">
    <citation type="submission" date="2023-05" db="EMBL/GenBank/DDBJ databases">
        <title>Anaerotaeda fermentans gen. nov., sp. nov., a novel anaerobic planctomycete of the new family within the order Sedimentisphaerales isolated from Taman Peninsula, Russia.</title>
        <authorList>
            <person name="Khomyakova M.A."/>
            <person name="Merkel A.Y."/>
            <person name="Slobodkin A.I."/>
        </authorList>
    </citation>
    <scope>NUCLEOTIDE SEQUENCE</scope>
    <source>
        <strain evidence="5">M17dextr</strain>
    </source>
</reference>
<dbReference type="EMBL" id="JASCXX010000007">
    <property type="protein sequence ID" value="MDI6448919.1"/>
    <property type="molecule type" value="Genomic_DNA"/>
</dbReference>
<gene>
    <name evidence="5" type="ORF">QJ522_07660</name>
</gene>
<dbReference type="InterPro" id="IPR012480">
    <property type="entry name" value="Hepar_II_III_C"/>
</dbReference>
<keyword evidence="3" id="KW-0732">Signal</keyword>
<dbReference type="Gene3D" id="1.50.10.100">
    <property type="entry name" value="Chondroitin AC/alginate lyase"/>
    <property type="match status" value="1"/>
</dbReference>
<feature type="signal peptide" evidence="3">
    <location>
        <begin position="1"/>
        <end position="29"/>
    </location>
</feature>
<dbReference type="RefSeq" id="WP_349244329.1">
    <property type="nucleotide sequence ID" value="NZ_JASCXX010000007.1"/>
</dbReference>
<feature type="domain" description="Heparinase II/III-like C-terminal" evidence="4">
    <location>
        <begin position="548"/>
        <end position="739"/>
    </location>
</feature>
<dbReference type="Pfam" id="PF07940">
    <property type="entry name" value="Hepar_II_III_C"/>
    <property type="match status" value="1"/>
</dbReference>
<dbReference type="GO" id="GO:0016829">
    <property type="term" value="F:lyase activity"/>
    <property type="evidence" value="ECO:0007669"/>
    <property type="project" value="InterPro"/>
</dbReference>
<protein>
    <submittedName>
        <fullName evidence="5">Heparinase II/III family protein</fullName>
    </submittedName>
</protein>
<feature type="region of interest" description="Disordered" evidence="2">
    <location>
        <begin position="265"/>
        <end position="284"/>
    </location>
</feature>
<sequence>MKFAAAVSPHPRWTLALCCWTALAATAWAADAPALRKPVRINMAEAIIEPFWVPELSGFGKWTVDSGTGHGLRIRQNWSAVDFEWASKPAAGPALRMSRDFHVDCSGYDRLLVRLSPPRGCVLRVTVATDKGPRTFVSELATENRAEYALDLHGASRIETITLELEAGAEGGAAGWLRWIGLQDTERLAQYFDQWDYSGLQWDAYLKGPDASLRFEPRYDIFLTSEELASLRAEHERLVAESGESEFTRRAAAARQYQPEKGISEFVGSGGRTSAHSRVRDRSRPRLQGHPDLAVAGLVLRDAETLRMAGRYALSLAMSEHWDTGFMSVLPGSAWEDRAFRRSYTATDIARILDLAGEVFTDAGRTYLMRRLAEEGIGPINYVAWRHEYIFHCNQLAYFNTGRMYAYLVLEREWLRVKPYTDLALRDAIDNLESVIEPDGGSLEGPSYLNPTIRENYNAMKHYARARGRNVADLVPPVVRLTADYAAVIASTTGDDVIAVCDSGAMFREDTLRILTELIPDSYWTTLYHKKQVTSGILPSVDPGPPLPAYIELPEIGYIASTRSLCGEQVKVFIMGNQANAGHTHEDKGSFVLEYAGQAFAMDLGICDYEDPIHAVYKHCQRHNMLVPVGMAERAAPLNPLPFDVKPTGKGNERSFGARIDATPGWSGYYTRWVRTWDSPSPDVLTIRDEYELAKGDAIEFYWQTNLPAEQTAGGVMIRGDRGFATLSVPSDCTIRIERLPLAEGAEHNRIAIHKPGASGILEVTVSLRPAPSEGSRR</sequence>
<proteinExistence type="predicted"/>
<dbReference type="GO" id="GO:0030313">
    <property type="term" value="C:cell envelope"/>
    <property type="evidence" value="ECO:0007669"/>
    <property type="project" value="UniProtKB-SubCell"/>
</dbReference>
<accession>A0AAW6TXD1</accession>
<evidence type="ECO:0000313" key="5">
    <source>
        <dbReference type="EMBL" id="MDI6448919.1"/>
    </source>
</evidence>